<evidence type="ECO:0000313" key="1">
    <source>
        <dbReference type="EMBL" id="KAF6411034.1"/>
    </source>
</evidence>
<dbReference type="AlphaFoldDB" id="A0A7J8CJG3"/>
<comment type="caution">
    <text evidence="1">The sequence shown here is derived from an EMBL/GenBank/DDBJ whole genome shotgun (WGS) entry which is preliminary data.</text>
</comment>
<dbReference type="Proteomes" id="UP000593571">
    <property type="component" value="Unassembled WGS sequence"/>
</dbReference>
<reference evidence="1 2" key="1">
    <citation type="journal article" date="2020" name="Nature">
        <title>Six reference-quality genomes reveal evolution of bat adaptations.</title>
        <authorList>
            <person name="Jebb D."/>
            <person name="Huang Z."/>
            <person name="Pippel M."/>
            <person name="Hughes G.M."/>
            <person name="Lavrichenko K."/>
            <person name="Devanna P."/>
            <person name="Winkler S."/>
            <person name="Jermiin L.S."/>
            <person name="Skirmuntt E.C."/>
            <person name="Katzourakis A."/>
            <person name="Burkitt-Gray L."/>
            <person name="Ray D.A."/>
            <person name="Sullivan K.A.M."/>
            <person name="Roscito J.G."/>
            <person name="Kirilenko B.M."/>
            <person name="Davalos L.M."/>
            <person name="Corthals A.P."/>
            <person name="Power M.L."/>
            <person name="Jones G."/>
            <person name="Ransome R.D."/>
            <person name="Dechmann D.K.N."/>
            <person name="Locatelli A.G."/>
            <person name="Puechmaille S.J."/>
            <person name="Fedrigo O."/>
            <person name="Jarvis E.D."/>
            <person name="Hiller M."/>
            <person name="Vernes S.C."/>
            <person name="Myers E.W."/>
            <person name="Teeling E.C."/>
        </authorList>
    </citation>
    <scope>NUCLEOTIDE SEQUENCE [LARGE SCALE GENOMIC DNA]</scope>
    <source>
        <strain evidence="1">MRouAeg1</strain>
        <tissue evidence="1">Muscle</tissue>
    </source>
</reference>
<organism evidence="1 2">
    <name type="scientific">Rousettus aegyptiacus</name>
    <name type="common">Egyptian fruit bat</name>
    <name type="synonym">Pteropus aegyptiacus</name>
    <dbReference type="NCBI Taxonomy" id="9407"/>
    <lineage>
        <taxon>Eukaryota</taxon>
        <taxon>Metazoa</taxon>
        <taxon>Chordata</taxon>
        <taxon>Craniata</taxon>
        <taxon>Vertebrata</taxon>
        <taxon>Euteleostomi</taxon>
        <taxon>Mammalia</taxon>
        <taxon>Eutheria</taxon>
        <taxon>Laurasiatheria</taxon>
        <taxon>Chiroptera</taxon>
        <taxon>Yinpterochiroptera</taxon>
        <taxon>Pteropodoidea</taxon>
        <taxon>Pteropodidae</taxon>
        <taxon>Rousettinae</taxon>
        <taxon>Rousettus</taxon>
    </lineage>
</organism>
<dbReference type="EMBL" id="JACASE010000014">
    <property type="protein sequence ID" value="KAF6411034.1"/>
    <property type="molecule type" value="Genomic_DNA"/>
</dbReference>
<keyword evidence="2" id="KW-1185">Reference proteome</keyword>
<proteinExistence type="predicted"/>
<accession>A0A7J8CJG3</accession>
<gene>
    <name evidence="1" type="ORF">HJG63_013647</name>
</gene>
<protein>
    <submittedName>
        <fullName evidence="1">Metallothionein 3</fullName>
    </submittedName>
</protein>
<name>A0A7J8CJG3_ROUAE</name>
<sequence>MQMHLLQEASSAIYTGRRRWEEGSLSPWCVRRGMDAPHGSPRPPPPHTCAISVPSSLFLKILFKVAAPAALQSVRNAPRIVCAKVERGQRQRRRSATAPTEMRTCPRCEQCVNSTRRPRATSPCGGAQLCIPFLC</sequence>
<evidence type="ECO:0000313" key="2">
    <source>
        <dbReference type="Proteomes" id="UP000593571"/>
    </source>
</evidence>